<name>A0ABT9MFZ4_9DEIO</name>
<keyword evidence="4" id="KW-1185">Reference proteome</keyword>
<reference evidence="3 4" key="1">
    <citation type="submission" date="2023-07" db="EMBL/GenBank/DDBJ databases">
        <title>Genomic Encyclopedia of Type Strains, Phase IV (KMG-IV): sequencing the most valuable type-strain genomes for metagenomic binning, comparative biology and taxonomic classification.</title>
        <authorList>
            <person name="Goeker M."/>
        </authorList>
    </citation>
    <scope>NUCLEOTIDE SEQUENCE [LARGE SCALE GENOMIC DNA]</scope>
    <source>
        <strain evidence="3 4">NIO-1023</strain>
    </source>
</reference>
<feature type="coiled-coil region" evidence="1">
    <location>
        <begin position="548"/>
        <end position="575"/>
    </location>
</feature>
<feature type="chain" id="PRO_5045804828" evidence="2">
    <location>
        <begin position="22"/>
        <end position="576"/>
    </location>
</feature>
<dbReference type="InterPro" id="IPR011990">
    <property type="entry name" value="TPR-like_helical_dom_sf"/>
</dbReference>
<feature type="signal peptide" evidence="2">
    <location>
        <begin position="1"/>
        <end position="21"/>
    </location>
</feature>
<accession>A0ABT9MFZ4</accession>
<evidence type="ECO:0000256" key="2">
    <source>
        <dbReference type="SAM" id="SignalP"/>
    </source>
</evidence>
<protein>
    <submittedName>
        <fullName evidence="3">TPR repeat protein</fullName>
    </submittedName>
</protein>
<organism evidence="3 4">
    <name type="scientific">Deinococcus enclensis</name>
    <dbReference type="NCBI Taxonomy" id="1049582"/>
    <lineage>
        <taxon>Bacteria</taxon>
        <taxon>Thermotogati</taxon>
        <taxon>Deinococcota</taxon>
        <taxon>Deinococci</taxon>
        <taxon>Deinococcales</taxon>
        <taxon>Deinococcaceae</taxon>
        <taxon>Deinococcus</taxon>
    </lineage>
</organism>
<dbReference type="Proteomes" id="UP001232163">
    <property type="component" value="Unassembled WGS sequence"/>
</dbReference>
<dbReference type="SUPFAM" id="SSF81901">
    <property type="entry name" value="HCP-like"/>
    <property type="match status" value="2"/>
</dbReference>
<sequence length="576" mass="61546">MTSMARNILMVGALLSSAALAGTPEGIRFYDAKNYAAALTELQPAAQRGDAQAMLYLAWMFLDGLGVPKDAQRAFQWAVKSAEAGNARAMNQVGRQYALGQGVEAEPVKAYTYFRLGAEAGEMRAMHNLANGYANGAGGLPVDLTLAFTWYKRAADLGLALSLGPVSDAYRQGRGVEKNDRLALTYLERGVAAGDGYSLWRMGTVVQAGALGLVQDKPRALALFTQAANAGYAEGLTTLGDIAAADGQGETALEYYRKGAAAGNTQAMYRLAQAYEDASFGLTKDAVQAFDWFRKAAEAGNVGAIGRLGYAYDTGTGTPKDPVKALAYYQQAAAKGDATAMYNLGTVHESGRLGQPKDLVAAFGWYTSAADAGNVHAMRALAVSYSRGTGALGTKDPVQAFEWYRRAADAGDLGATLTTGYLLLRGRGTTEDAAMAENYFLDVIRLASNETEKNAPSQLVSTISREAQFIRRIDPLIALLNAANKKINDNISLGNSSRDARYYTAARATADETVQAIQDVIGEAQAVLSLYDAISRSLGIPAATAEYARDLRDTLTELNRKLEQFRKTSEYLRRAG</sequence>
<dbReference type="Gene3D" id="1.25.40.10">
    <property type="entry name" value="Tetratricopeptide repeat domain"/>
    <property type="match status" value="2"/>
</dbReference>
<dbReference type="SMART" id="SM00671">
    <property type="entry name" value="SEL1"/>
    <property type="match status" value="11"/>
</dbReference>
<dbReference type="EMBL" id="JAURUR010000012">
    <property type="protein sequence ID" value="MDP9765508.1"/>
    <property type="molecule type" value="Genomic_DNA"/>
</dbReference>
<evidence type="ECO:0000313" key="3">
    <source>
        <dbReference type="EMBL" id="MDP9765508.1"/>
    </source>
</evidence>
<dbReference type="Pfam" id="PF08238">
    <property type="entry name" value="Sel1"/>
    <property type="match status" value="11"/>
</dbReference>
<evidence type="ECO:0000313" key="4">
    <source>
        <dbReference type="Proteomes" id="UP001232163"/>
    </source>
</evidence>
<dbReference type="PANTHER" id="PTHR11102:SF160">
    <property type="entry name" value="ERAD-ASSOCIATED E3 UBIQUITIN-PROTEIN LIGASE COMPONENT HRD3"/>
    <property type="match status" value="1"/>
</dbReference>
<comment type="caution">
    <text evidence="3">The sequence shown here is derived from an EMBL/GenBank/DDBJ whole genome shotgun (WGS) entry which is preliminary data.</text>
</comment>
<proteinExistence type="predicted"/>
<dbReference type="InterPro" id="IPR050767">
    <property type="entry name" value="Sel1_AlgK"/>
</dbReference>
<dbReference type="PANTHER" id="PTHR11102">
    <property type="entry name" value="SEL-1-LIKE PROTEIN"/>
    <property type="match status" value="1"/>
</dbReference>
<dbReference type="RefSeq" id="WP_307467636.1">
    <property type="nucleotide sequence ID" value="NZ_JAURUR010000012.1"/>
</dbReference>
<evidence type="ECO:0000256" key="1">
    <source>
        <dbReference type="SAM" id="Coils"/>
    </source>
</evidence>
<gene>
    <name evidence="3" type="ORF">QO006_002959</name>
</gene>
<dbReference type="InterPro" id="IPR006597">
    <property type="entry name" value="Sel1-like"/>
</dbReference>
<keyword evidence="1" id="KW-0175">Coiled coil</keyword>
<keyword evidence="2" id="KW-0732">Signal</keyword>